<evidence type="ECO:0000313" key="2">
    <source>
        <dbReference type="EMBL" id="SFD30372.1"/>
    </source>
</evidence>
<reference evidence="3" key="1">
    <citation type="submission" date="2016-10" db="EMBL/GenBank/DDBJ databases">
        <authorList>
            <person name="Varghese N."/>
            <person name="Submissions S."/>
        </authorList>
    </citation>
    <scope>NUCLEOTIDE SEQUENCE [LARGE SCALE GENOMIC DNA]</scope>
    <source>
        <strain evidence="3">R-53102</strain>
    </source>
</reference>
<sequence>MKNKKMIGTFLAATSLALGLSVSTTQVHAEKYYWIRNYSYSARPYHAKDPQASVAVWNWNHTHKLHDLINFPHTTWYATSSVTMRHGSTKAVYYKVISGNKKHSGYIWRGFLTKGAYVYSDDTDGSIDVHDPAEKYYDPVPPVTYTGKKYIDSSLNNQLSALFTGAEPDKQVQLAADLANRNGDHLSTSLQKLQNDILGTENSANIIKIVNNTKYEGTTAGLLQFEKEQINQQLAAQGKTISDFANYKVGSYVFPSNNKNYGRFIVFLSPKDAVLPKLGDVYYDPIDTGIAIPANLIDNNLNNQIADLFPGTIKDSQVQFGANLASVAFQEGDATSERDYVLDHIVGKGNHDNYFESVERYTGSPDGLVEFEKEQLKYKLALRGKTFSDFKGYKIGAYVVPQSKNEFESRQYGEVLVVLVPPKAKLPAVPPKHTFNVNDVN</sequence>
<accession>A0A1I1R800</accession>
<feature type="chain" id="PRO_5011692790" description="D-alanyl-D-alanine carboxypeptidase" evidence="1">
    <location>
        <begin position="30"/>
        <end position="441"/>
    </location>
</feature>
<name>A0A1I1R800_9LACO</name>
<evidence type="ECO:0000313" key="3">
    <source>
        <dbReference type="Proteomes" id="UP000199599"/>
    </source>
</evidence>
<dbReference type="RefSeq" id="WP_090092075.1">
    <property type="nucleotide sequence ID" value="NZ_CBCRVU010000001.1"/>
</dbReference>
<organism evidence="2 3">
    <name type="scientific">Lactobacillus bombicola</name>
    <dbReference type="NCBI Taxonomy" id="1505723"/>
    <lineage>
        <taxon>Bacteria</taxon>
        <taxon>Bacillati</taxon>
        <taxon>Bacillota</taxon>
        <taxon>Bacilli</taxon>
        <taxon>Lactobacillales</taxon>
        <taxon>Lactobacillaceae</taxon>
        <taxon>Lactobacillus</taxon>
    </lineage>
</organism>
<keyword evidence="1" id="KW-0732">Signal</keyword>
<dbReference type="AlphaFoldDB" id="A0A1I1R800"/>
<evidence type="ECO:0008006" key="4">
    <source>
        <dbReference type="Google" id="ProtNLM"/>
    </source>
</evidence>
<proteinExistence type="predicted"/>
<gene>
    <name evidence="2" type="ORF">SAMN04487792_0221</name>
</gene>
<feature type="signal peptide" evidence="1">
    <location>
        <begin position="1"/>
        <end position="29"/>
    </location>
</feature>
<evidence type="ECO:0000256" key="1">
    <source>
        <dbReference type="SAM" id="SignalP"/>
    </source>
</evidence>
<protein>
    <recommendedName>
        <fullName evidence="4">D-alanyl-D-alanine carboxypeptidase</fullName>
    </recommendedName>
</protein>
<dbReference type="EMBL" id="FOMN01000001">
    <property type="protein sequence ID" value="SFD30372.1"/>
    <property type="molecule type" value="Genomic_DNA"/>
</dbReference>
<dbReference type="Proteomes" id="UP000199599">
    <property type="component" value="Unassembled WGS sequence"/>
</dbReference>